<proteinExistence type="predicted"/>
<dbReference type="SUPFAM" id="SSF81593">
    <property type="entry name" value="Nucleotidyltransferase substrate binding subunit/domain"/>
    <property type="match status" value="1"/>
</dbReference>
<feature type="domain" description="HEPN" evidence="1">
    <location>
        <begin position="17"/>
        <end position="114"/>
    </location>
</feature>
<dbReference type="Pfam" id="PF05168">
    <property type="entry name" value="HEPN"/>
    <property type="match status" value="1"/>
</dbReference>
<comment type="caution">
    <text evidence="2">The sequence shown here is derived from an EMBL/GenBank/DDBJ whole genome shotgun (WGS) entry which is preliminary data.</text>
</comment>
<keyword evidence="3" id="KW-1185">Reference proteome</keyword>
<dbReference type="EMBL" id="MKIP01000034">
    <property type="protein sequence ID" value="OLP61083.1"/>
    <property type="molecule type" value="Genomic_DNA"/>
</dbReference>
<reference evidence="2 3" key="1">
    <citation type="submission" date="2016-09" db="EMBL/GenBank/DDBJ databases">
        <title>Rhizobium sp. nov., a novel species isolated from the rice rhizosphere.</title>
        <authorList>
            <person name="Zhao J."/>
            <person name="Zhang X."/>
        </authorList>
    </citation>
    <scope>NUCLEOTIDE SEQUENCE [LARGE SCALE GENOMIC DNA]</scope>
    <source>
        <strain evidence="2 3">1.7048</strain>
    </source>
</reference>
<accession>A0A1Q9AZG7</accession>
<sequence>MATGSFFLSIELHIANHLRLAHEDLDAAEMLIRVGNRYGAYHLQQAAEKLLLALLTAEEVKAERRNVHRLDVLLDLLPEINAFKARLQPLAFLTIYATTYRYPKDAGRLPAKPEKSELDASMIALADLINDAALHFGVDLAGSDRIAAKTVAPPRS</sequence>
<evidence type="ECO:0000313" key="2">
    <source>
        <dbReference type="EMBL" id="OLP61083.1"/>
    </source>
</evidence>
<gene>
    <name evidence="2" type="ORF">BJF93_03280</name>
</gene>
<organism evidence="2 3">
    <name type="scientific">Xaviernesmea oryzae</name>
    <dbReference type="NCBI Taxonomy" id="464029"/>
    <lineage>
        <taxon>Bacteria</taxon>
        <taxon>Pseudomonadati</taxon>
        <taxon>Pseudomonadota</taxon>
        <taxon>Alphaproteobacteria</taxon>
        <taxon>Hyphomicrobiales</taxon>
        <taxon>Rhizobiaceae</taxon>
        <taxon>Rhizobium/Agrobacterium group</taxon>
        <taxon>Xaviernesmea</taxon>
    </lineage>
</organism>
<evidence type="ECO:0000313" key="3">
    <source>
        <dbReference type="Proteomes" id="UP000186364"/>
    </source>
</evidence>
<dbReference type="AlphaFoldDB" id="A0A1Q9AZG7"/>
<dbReference type="Gene3D" id="1.20.120.330">
    <property type="entry name" value="Nucleotidyltransferases domain 2"/>
    <property type="match status" value="1"/>
</dbReference>
<dbReference type="InterPro" id="IPR007842">
    <property type="entry name" value="HEPN_dom"/>
</dbReference>
<name>A0A1Q9AZG7_9HYPH</name>
<dbReference type="Proteomes" id="UP000186364">
    <property type="component" value="Unassembled WGS sequence"/>
</dbReference>
<protein>
    <recommendedName>
        <fullName evidence="1">HEPN domain-containing protein</fullName>
    </recommendedName>
</protein>
<evidence type="ECO:0000259" key="1">
    <source>
        <dbReference type="Pfam" id="PF05168"/>
    </source>
</evidence>